<evidence type="ECO:0000256" key="2">
    <source>
        <dbReference type="ARBA" id="ARBA00022475"/>
    </source>
</evidence>
<feature type="transmembrane region" description="Helical" evidence="6">
    <location>
        <begin position="91"/>
        <end position="115"/>
    </location>
</feature>
<sequence>MLEETKSRNWEILLRNMQSFIGLIILCVALSILSPRFLTAPNILNVLRQTSLNAVIAIGMTFVILTGGIDLSVGSVLAFSSIVAAGMAHSGVSATASILVGLIIGTVLGFINGLAVTKGDVPPFIATLAMMTMARGATLVYSNGQPKTGLGDGFYFLGNARIMSIPFPVIVLFIVFIIAYYLLGETATGRYVYATGSNENAAKLTGIKTDRIKMLVYSISGFTAALSGMIVTSMLNSAPPTAGTGAELDAIAAVVLGGTSLSGGQGGVIGTIIGALIIGVLNNGLNLLNVSSYYQQLIKGAVILMAVLIDRRRR</sequence>
<dbReference type="AlphaFoldDB" id="A0A5D8Q841"/>
<gene>
    <name evidence="7" type="ORF">FWJ32_12875</name>
</gene>
<keyword evidence="3 6" id="KW-0812">Transmembrane</keyword>
<dbReference type="GO" id="GO:0022857">
    <property type="term" value="F:transmembrane transporter activity"/>
    <property type="evidence" value="ECO:0007669"/>
    <property type="project" value="InterPro"/>
</dbReference>
<keyword evidence="5 6" id="KW-0472">Membrane</keyword>
<feature type="transmembrane region" description="Helical" evidence="6">
    <location>
        <begin position="162"/>
        <end position="183"/>
    </location>
</feature>
<dbReference type="GO" id="GO:0005886">
    <property type="term" value="C:plasma membrane"/>
    <property type="evidence" value="ECO:0007669"/>
    <property type="project" value="UniProtKB-SubCell"/>
</dbReference>
<accession>A0A5D8Q841</accession>
<evidence type="ECO:0000313" key="8">
    <source>
        <dbReference type="Proteomes" id="UP000322976"/>
    </source>
</evidence>
<protein>
    <submittedName>
        <fullName evidence="7">Ribose ABC transporter permease</fullName>
    </submittedName>
</protein>
<name>A0A5D8Q841_9THEO</name>
<dbReference type="RefSeq" id="WP_149546370.1">
    <property type="nucleotide sequence ID" value="NZ_VTPS01000034.1"/>
</dbReference>
<organism evidence="7 8">
    <name type="scientific">Calorimonas adulescens</name>
    <dbReference type="NCBI Taxonomy" id="2606906"/>
    <lineage>
        <taxon>Bacteria</taxon>
        <taxon>Bacillati</taxon>
        <taxon>Bacillota</taxon>
        <taxon>Clostridia</taxon>
        <taxon>Thermoanaerobacterales</taxon>
        <taxon>Thermoanaerobacteraceae</taxon>
        <taxon>Calorimonas</taxon>
    </lineage>
</organism>
<evidence type="ECO:0000256" key="4">
    <source>
        <dbReference type="ARBA" id="ARBA00022989"/>
    </source>
</evidence>
<evidence type="ECO:0000313" key="7">
    <source>
        <dbReference type="EMBL" id="TZE80289.1"/>
    </source>
</evidence>
<proteinExistence type="predicted"/>
<evidence type="ECO:0000256" key="1">
    <source>
        <dbReference type="ARBA" id="ARBA00004651"/>
    </source>
</evidence>
<comment type="caution">
    <text evidence="7">The sequence shown here is derived from an EMBL/GenBank/DDBJ whole genome shotgun (WGS) entry which is preliminary data.</text>
</comment>
<dbReference type="InterPro" id="IPR001851">
    <property type="entry name" value="ABC_transp_permease"/>
</dbReference>
<keyword evidence="8" id="KW-1185">Reference proteome</keyword>
<dbReference type="Proteomes" id="UP000322976">
    <property type="component" value="Unassembled WGS sequence"/>
</dbReference>
<keyword evidence="2" id="KW-1003">Cell membrane</keyword>
<dbReference type="Pfam" id="PF02653">
    <property type="entry name" value="BPD_transp_2"/>
    <property type="match status" value="1"/>
</dbReference>
<dbReference type="CDD" id="cd06579">
    <property type="entry name" value="TM_PBP1_transp_AraH_like"/>
    <property type="match status" value="1"/>
</dbReference>
<feature type="transmembrane region" description="Helical" evidence="6">
    <location>
        <begin position="214"/>
        <end position="238"/>
    </location>
</feature>
<evidence type="ECO:0000256" key="6">
    <source>
        <dbReference type="SAM" id="Phobius"/>
    </source>
</evidence>
<feature type="transmembrane region" description="Helical" evidence="6">
    <location>
        <begin position="12"/>
        <end position="34"/>
    </location>
</feature>
<reference evidence="7 8" key="1">
    <citation type="submission" date="2019-08" db="EMBL/GenBank/DDBJ databases">
        <title>Calorimonas adulescens gen. nov., sp. nov., an anaerobic thermophilic bacterium from Sakhalin hot spring.</title>
        <authorList>
            <person name="Khomyakova M.A."/>
            <person name="Merkel A.Y."/>
            <person name="Novikov A."/>
            <person name="Bonch-Osmolovskaya E.A."/>
            <person name="Slobodkin A.I."/>
        </authorList>
    </citation>
    <scope>NUCLEOTIDE SEQUENCE [LARGE SCALE GENOMIC DNA]</scope>
    <source>
        <strain evidence="7 8">A05MB</strain>
    </source>
</reference>
<dbReference type="EMBL" id="VTPS01000034">
    <property type="protein sequence ID" value="TZE80289.1"/>
    <property type="molecule type" value="Genomic_DNA"/>
</dbReference>
<evidence type="ECO:0000256" key="5">
    <source>
        <dbReference type="ARBA" id="ARBA00023136"/>
    </source>
</evidence>
<dbReference type="PANTHER" id="PTHR32196:SF72">
    <property type="entry name" value="RIBOSE IMPORT PERMEASE PROTEIN RBSC"/>
    <property type="match status" value="1"/>
</dbReference>
<evidence type="ECO:0000256" key="3">
    <source>
        <dbReference type="ARBA" id="ARBA00022692"/>
    </source>
</evidence>
<feature type="transmembrane region" description="Helical" evidence="6">
    <location>
        <begin position="250"/>
        <end position="281"/>
    </location>
</feature>
<dbReference type="PANTHER" id="PTHR32196">
    <property type="entry name" value="ABC TRANSPORTER PERMEASE PROTEIN YPHD-RELATED-RELATED"/>
    <property type="match status" value="1"/>
</dbReference>
<feature type="transmembrane region" description="Helical" evidence="6">
    <location>
        <begin position="121"/>
        <end position="141"/>
    </location>
</feature>
<feature type="transmembrane region" description="Helical" evidence="6">
    <location>
        <begin position="54"/>
        <end position="79"/>
    </location>
</feature>
<keyword evidence="4 6" id="KW-1133">Transmembrane helix</keyword>
<comment type="subcellular location">
    <subcellularLocation>
        <location evidence="1">Cell membrane</location>
        <topology evidence="1">Multi-pass membrane protein</topology>
    </subcellularLocation>
</comment>